<dbReference type="KEGG" id="ccot:CCAX7_63380"/>
<organism evidence="1 2">
    <name type="scientific">Capsulimonas corticalis</name>
    <dbReference type="NCBI Taxonomy" id="2219043"/>
    <lineage>
        <taxon>Bacteria</taxon>
        <taxon>Bacillati</taxon>
        <taxon>Armatimonadota</taxon>
        <taxon>Armatimonadia</taxon>
        <taxon>Capsulimonadales</taxon>
        <taxon>Capsulimonadaceae</taxon>
        <taxon>Capsulimonas</taxon>
    </lineage>
</organism>
<dbReference type="EMBL" id="AP025739">
    <property type="protein sequence ID" value="BDI34287.1"/>
    <property type="molecule type" value="Genomic_DNA"/>
</dbReference>
<dbReference type="Proteomes" id="UP000287394">
    <property type="component" value="Chromosome"/>
</dbReference>
<accession>A0A402CWU9</accession>
<dbReference type="InterPro" id="IPR050767">
    <property type="entry name" value="Sel1_AlgK"/>
</dbReference>
<reference evidence="1 2" key="1">
    <citation type="journal article" date="2019" name="Int. J. Syst. Evol. Microbiol.">
        <title>Capsulimonas corticalis gen. nov., sp. nov., an aerobic capsulated bacterium, of a novel bacterial order, Capsulimonadales ord. nov., of the class Armatimonadia of the phylum Armatimonadetes.</title>
        <authorList>
            <person name="Li J."/>
            <person name="Kudo C."/>
            <person name="Tonouchi A."/>
        </authorList>
    </citation>
    <scope>NUCLEOTIDE SEQUENCE [LARGE SCALE GENOMIC DNA]</scope>
    <source>
        <strain evidence="1 2">AX-7</strain>
    </source>
</reference>
<name>A0A402CWU9_9BACT</name>
<dbReference type="SMART" id="SM00671">
    <property type="entry name" value="SEL1"/>
    <property type="match status" value="6"/>
</dbReference>
<dbReference type="SUPFAM" id="SSF81901">
    <property type="entry name" value="HCP-like"/>
    <property type="match status" value="3"/>
</dbReference>
<dbReference type="InterPro" id="IPR006597">
    <property type="entry name" value="Sel1-like"/>
</dbReference>
<keyword evidence="2" id="KW-1185">Reference proteome</keyword>
<evidence type="ECO:0000313" key="2">
    <source>
        <dbReference type="Proteomes" id="UP000287394"/>
    </source>
</evidence>
<dbReference type="PANTHER" id="PTHR11102:SF147">
    <property type="entry name" value="SEL1L ADAPTOR SUBUNIT OF ERAD E3 UBIQUITIN LIGASE"/>
    <property type="match status" value="1"/>
</dbReference>
<protein>
    <submittedName>
        <fullName evidence="1">Uncharacterized protein</fullName>
    </submittedName>
</protein>
<sequence>MAALQGTANAQRVDAYGYDDAGQYRADFGVSESLNLNCTIDVSELRAKFEQLYAPAPVQSYTSWSDDSDYDYSTSYYRPEPPPEPQLTPEQIAANQKAAELKALVDKANDALTVQKDYPLAVTLLQNAADAGDTASLATLYHLLVDKDKGVYDKARAAKLLVDLATGHDDYRDDKGNPVFNEFKRQYGQALIDGDGYPQDYDAGTDLVQKAAVHADAWVTLGREYEAGANHFHQSPAIAISCYQTSLLMGDHSGAWIPEIRSRMALLMIAQPGAGLRQYRDDLIGLLKPGDQSIPDSLRDAIGVKLYNVLMAGDPVPKNPSTTIGVLFMTKGAPDWEQAEPYFTNNDDPAAIRELARYYENGWGRPKDHQKAISMLTKAAAGGDKDAEYGLAVNKYEEARSGSESPTPLDGLAADVQKCAKALADAGNVPAKNNLAKWTRLRAEKSTTMTPAQKEAARKKAYELWTEAADQGVREATYYLAACDEYGIGATKDTDAAKRHYDYAAYWDDPQAQKRMGEITLQGLYDTPVDVDKGRHFLLMASYSLPSAAYELGLELKKGSASNDDLKQARDLFKQAFDAKIWQAGFELAACLHKGLGGDKDEAGAKALVEKAASMAGAKSAKIAVDAYTNGATVDPDPAMAAKWKALAGV</sequence>
<dbReference type="InterPro" id="IPR011990">
    <property type="entry name" value="TPR-like_helical_dom_sf"/>
</dbReference>
<dbReference type="AlphaFoldDB" id="A0A402CWU9"/>
<evidence type="ECO:0000313" key="1">
    <source>
        <dbReference type="EMBL" id="BDI34287.1"/>
    </source>
</evidence>
<dbReference type="GO" id="GO:0036503">
    <property type="term" value="P:ERAD pathway"/>
    <property type="evidence" value="ECO:0007669"/>
    <property type="project" value="TreeGrafter"/>
</dbReference>
<proteinExistence type="predicted"/>
<dbReference type="Gene3D" id="1.25.40.10">
    <property type="entry name" value="Tetratricopeptide repeat domain"/>
    <property type="match status" value="2"/>
</dbReference>
<dbReference type="Pfam" id="PF08238">
    <property type="entry name" value="Sel1"/>
    <property type="match status" value="9"/>
</dbReference>
<gene>
    <name evidence="1" type="ORF">CCAX7_63380</name>
</gene>
<dbReference type="PANTHER" id="PTHR11102">
    <property type="entry name" value="SEL-1-LIKE PROTEIN"/>
    <property type="match status" value="1"/>
</dbReference>